<comment type="caution">
    <text evidence="1">The sequence shown here is derived from an EMBL/GenBank/DDBJ whole genome shotgun (WGS) entry which is preliminary data.</text>
</comment>
<accession>A0ABT0SV72</accession>
<name>A0ABT0SV72_9GAMM</name>
<dbReference type="EMBL" id="JAMJPJ010000060">
    <property type="protein sequence ID" value="MCL7931735.1"/>
    <property type="molecule type" value="Genomic_DNA"/>
</dbReference>
<organism evidence="1 2">
    <name type="scientific">Halomonas llamarensis</name>
    <dbReference type="NCBI Taxonomy" id="2945104"/>
    <lineage>
        <taxon>Bacteria</taxon>
        <taxon>Pseudomonadati</taxon>
        <taxon>Pseudomonadota</taxon>
        <taxon>Gammaproteobacteria</taxon>
        <taxon>Oceanospirillales</taxon>
        <taxon>Halomonadaceae</taxon>
        <taxon>Halomonas</taxon>
    </lineage>
</organism>
<reference evidence="1" key="1">
    <citation type="submission" date="2022-05" db="EMBL/GenBank/DDBJ databases">
        <title>Halomonas geminus sp. nov. and Halomonas llamarensis sp. nov. isolated from high-altitude salars of the Atacama Desert.</title>
        <authorList>
            <person name="Hintersatz C."/>
            <person name="Rojas L.A."/>
            <person name="Wei T.-S."/>
            <person name="Kutschke S."/>
            <person name="Lehmann F."/>
            <person name="Jain R."/>
            <person name="Pollmann K."/>
        </authorList>
    </citation>
    <scope>NUCLEOTIDE SEQUENCE</scope>
    <source>
        <strain evidence="1">ATCHA</strain>
    </source>
</reference>
<sequence>MSLLTLCPGRDGIPARQNGSAPGLVSGLVHEIDRAALDELYLIQPLKLVCWGKRVEAEHADYGLHIQPHRAAHAAIPPLARAALEGLDGLPVLRQHLEQIRLGCRCLGFFCQLPFQRDPQRRQVFLDQAGLAVAGIRPVTAGLDQIRGRFFFATLS</sequence>
<dbReference type="Proteomes" id="UP001165308">
    <property type="component" value="Unassembled WGS sequence"/>
</dbReference>
<keyword evidence="2" id="KW-1185">Reference proteome</keyword>
<gene>
    <name evidence="1" type="ORF">M8006_17425</name>
</gene>
<protein>
    <submittedName>
        <fullName evidence="1">Uncharacterized protein</fullName>
    </submittedName>
</protein>
<proteinExistence type="predicted"/>
<evidence type="ECO:0000313" key="1">
    <source>
        <dbReference type="EMBL" id="MCL7931735.1"/>
    </source>
</evidence>
<evidence type="ECO:0000313" key="2">
    <source>
        <dbReference type="Proteomes" id="UP001165308"/>
    </source>
</evidence>